<dbReference type="InterPro" id="IPR036615">
    <property type="entry name" value="Mur_ligase_C_dom_sf"/>
</dbReference>
<dbReference type="AlphaFoldDB" id="A0A833H025"/>
<dbReference type="GO" id="GO:0005737">
    <property type="term" value="C:cytoplasm"/>
    <property type="evidence" value="ECO:0007669"/>
    <property type="project" value="UniProtKB-SubCell"/>
</dbReference>
<comment type="similarity">
    <text evidence="1 7">Belongs to the MurCDEF family. MurE subfamily.</text>
</comment>
<feature type="modified residue" description="N6-carboxylysine" evidence="7">
    <location>
        <position position="224"/>
    </location>
</feature>
<dbReference type="GO" id="GO:0005524">
    <property type="term" value="F:ATP binding"/>
    <property type="evidence" value="ECO:0007669"/>
    <property type="project" value="UniProtKB-UniRule"/>
</dbReference>
<dbReference type="UniPathway" id="UPA00219"/>
<evidence type="ECO:0000256" key="7">
    <source>
        <dbReference type="HAMAP-Rule" id="MF_00208"/>
    </source>
</evidence>
<keyword evidence="4 7" id="KW-0547">Nucleotide-binding</keyword>
<keyword evidence="5 7" id="KW-0067">ATP-binding</keyword>
<evidence type="ECO:0000256" key="5">
    <source>
        <dbReference type="ARBA" id="ARBA00022840"/>
    </source>
</evidence>
<comment type="catalytic activity">
    <reaction evidence="7">
        <text>UDP-N-acetyl-alpha-D-muramoyl-L-alanyl-D-glutamate + meso-2,6-diaminopimelate + ATP = UDP-N-acetyl-alpha-D-muramoyl-L-alanyl-gamma-D-glutamyl-meso-2,6-diaminopimelate + ADP + phosphate + H(+)</text>
        <dbReference type="Rhea" id="RHEA:23676"/>
        <dbReference type="ChEBI" id="CHEBI:15378"/>
        <dbReference type="ChEBI" id="CHEBI:30616"/>
        <dbReference type="ChEBI" id="CHEBI:43474"/>
        <dbReference type="ChEBI" id="CHEBI:57791"/>
        <dbReference type="ChEBI" id="CHEBI:83900"/>
        <dbReference type="ChEBI" id="CHEBI:83905"/>
        <dbReference type="ChEBI" id="CHEBI:456216"/>
        <dbReference type="EC" id="6.3.2.13"/>
    </reaction>
</comment>
<dbReference type="GO" id="GO:0008360">
    <property type="term" value="P:regulation of cell shape"/>
    <property type="evidence" value="ECO:0007669"/>
    <property type="project" value="UniProtKB-KW"/>
</dbReference>
<dbReference type="EC" id="6.3.2.13" evidence="7"/>
<feature type="binding site" evidence="7">
    <location>
        <begin position="157"/>
        <end position="158"/>
    </location>
    <ligand>
        <name>UDP-N-acetyl-alpha-D-muramoyl-L-alanyl-D-glutamate</name>
        <dbReference type="ChEBI" id="CHEBI:83900"/>
    </ligand>
</feature>
<comment type="function">
    <text evidence="7">Catalyzes the addition of meso-diaminopimelic acid to the nucleotide precursor UDP-N-acetylmuramoyl-L-alanyl-D-glutamate (UMAG) in the biosynthesis of bacterial cell-wall peptidoglycan.</text>
</comment>
<dbReference type="InterPro" id="IPR036565">
    <property type="entry name" value="Mur-like_cat_sf"/>
</dbReference>
<dbReference type="GO" id="GO:0008765">
    <property type="term" value="F:UDP-N-acetylmuramoylalanyl-D-glutamate-2,6-diaminopimelate ligase activity"/>
    <property type="evidence" value="ECO:0007669"/>
    <property type="project" value="UniProtKB-UniRule"/>
</dbReference>
<comment type="pathway">
    <text evidence="7 8">Cell wall biogenesis; peptidoglycan biosynthesis.</text>
</comment>
<keyword evidence="7" id="KW-0460">Magnesium</keyword>
<feature type="binding site" evidence="7">
    <location>
        <position position="192"/>
    </location>
    <ligand>
        <name>UDP-N-acetyl-alpha-D-muramoyl-L-alanyl-D-glutamate</name>
        <dbReference type="ChEBI" id="CHEBI:83900"/>
    </ligand>
</feature>
<dbReference type="SUPFAM" id="SSF53623">
    <property type="entry name" value="MurD-like peptide ligases, catalytic domain"/>
    <property type="match status" value="1"/>
</dbReference>
<comment type="caution">
    <text evidence="7">Lacks conserved residue(s) required for the propagation of feature annotation.</text>
</comment>
<comment type="cofactor">
    <cofactor evidence="7">
        <name>Mg(2+)</name>
        <dbReference type="ChEBI" id="CHEBI:18420"/>
    </cofactor>
</comment>
<dbReference type="GO" id="GO:0071555">
    <property type="term" value="P:cell wall organization"/>
    <property type="evidence" value="ECO:0007669"/>
    <property type="project" value="UniProtKB-KW"/>
</dbReference>
<dbReference type="InterPro" id="IPR004101">
    <property type="entry name" value="Mur_ligase_C"/>
</dbReference>
<evidence type="ECO:0000313" key="12">
    <source>
        <dbReference type="Proteomes" id="UP000460298"/>
    </source>
</evidence>
<feature type="binding site" evidence="7">
    <location>
        <position position="386"/>
    </location>
    <ligand>
        <name>meso-2,6-diaminopimelate</name>
        <dbReference type="ChEBI" id="CHEBI:57791"/>
    </ligand>
</feature>
<feature type="domain" description="Mur ligase central" evidence="10">
    <location>
        <begin position="109"/>
        <end position="256"/>
    </location>
</feature>
<keyword evidence="3 7" id="KW-0132">Cell division</keyword>
<feature type="short sequence motif" description="Meso-diaminopimelate recognition motif" evidence="7">
    <location>
        <begin position="410"/>
        <end position="413"/>
    </location>
</feature>
<feature type="binding site" evidence="7">
    <location>
        <position position="478"/>
    </location>
    <ligand>
        <name>meso-2,6-diaminopimelate</name>
        <dbReference type="ChEBI" id="CHEBI:57791"/>
    </ligand>
</feature>
<comment type="caution">
    <text evidence="11">The sequence shown here is derived from an EMBL/GenBank/DDBJ whole genome shotgun (WGS) entry which is preliminary data.</text>
</comment>
<keyword evidence="7" id="KW-0963">Cytoplasm</keyword>
<dbReference type="InterPro" id="IPR005761">
    <property type="entry name" value="UDP-N-AcMur-Glu-dNH2Pim_ligase"/>
</dbReference>
<feature type="binding site" evidence="7">
    <location>
        <position position="474"/>
    </location>
    <ligand>
        <name>meso-2,6-diaminopimelate</name>
        <dbReference type="ChEBI" id="CHEBI:57791"/>
    </ligand>
</feature>
<reference evidence="11 12" key="1">
    <citation type="submission" date="2019-10" db="EMBL/GenBank/DDBJ databases">
        <title>Extracellular Electron Transfer in a Candidatus Methanoperedens spp. Enrichment Culture.</title>
        <authorList>
            <person name="Berger S."/>
            <person name="Rangel Shaw D."/>
            <person name="Berben T."/>
            <person name="In 'T Zandt M."/>
            <person name="Frank J."/>
            <person name="Reimann J."/>
            <person name="Jetten M.S.M."/>
            <person name="Welte C.U."/>
        </authorList>
    </citation>
    <scope>NUCLEOTIDE SEQUENCE [LARGE SCALE GENOMIC DNA]</scope>
    <source>
        <strain evidence="11">SB12</strain>
    </source>
</reference>
<feature type="binding site" evidence="7">
    <location>
        <position position="36"/>
    </location>
    <ligand>
        <name>UDP-N-acetyl-alpha-D-muramoyl-L-alanyl-D-glutamate</name>
        <dbReference type="ChEBI" id="CHEBI:83900"/>
    </ligand>
</feature>
<keyword evidence="7 8" id="KW-0573">Peptidoglycan synthesis</keyword>
<keyword evidence="7 8" id="KW-0133">Cell shape</keyword>
<name>A0A833H025_9LEPT</name>
<evidence type="ECO:0000256" key="1">
    <source>
        <dbReference type="ARBA" id="ARBA00005898"/>
    </source>
</evidence>
<accession>A0A833H025</accession>
<dbReference type="PANTHER" id="PTHR23135">
    <property type="entry name" value="MUR LIGASE FAMILY MEMBER"/>
    <property type="match status" value="1"/>
</dbReference>
<dbReference type="InterPro" id="IPR035911">
    <property type="entry name" value="MurE/MurF_N"/>
</dbReference>
<sequence>MQLMELIQRSGLSCTVGLAAANTVSDMEILEITDDSRRAGPGVLYCATRNGRKYIEQAAAAGSILLLSPSMNAPANASALRVASPDRAMAHLAAALNGHPSKEMCVVAVTGTNGKTTTTHMLYHLWKKAGLPCALVGTLGLRYFDGEVEVSRETGFTTPRSYELQAILRELLDRGIRHVTIEASSEALSLGRLEALSISGVLFTGLGRDHLDHHKTLASYMRAKRHLFFLAVRASAFFSVYAEDEALHSLRRFAERPCIASRLALPGNTSSSFSLLSAIEFESEITARQPVPTGFNRINAALARFAFERTAGRFASASRTEPHVNGLDLADFSGVPGRMQRLSVSDAIDAFVDYAHSPDSLERVLVEARSIGYNTIIVVFGCGGDRDPGKRPLMGEIAARLADLTIVTDDNPRTEAAASIRAQILTGVAERAGDMLRPALEIGNRSEAIKAALAHARQISVESPARRIAVIVAGKGHETYQIIGREKTHFSDVEEIEQEIVRANRSA</sequence>
<feature type="binding site" evidence="7">
    <location>
        <begin position="111"/>
        <end position="117"/>
    </location>
    <ligand>
        <name>ATP</name>
        <dbReference type="ChEBI" id="CHEBI:30616"/>
    </ligand>
</feature>
<dbReference type="Proteomes" id="UP000460298">
    <property type="component" value="Unassembled WGS sequence"/>
</dbReference>
<dbReference type="Pfam" id="PF08245">
    <property type="entry name" value="Mur_ligase_M"/>
    <property type="match status" value="1"/>
</dbReference>
<evidence type="ECO:0000259" key="10">
    <source>
        <dbReference type="Pfam" id="PF08245"/>
    </source>
</evidence>
<protein>
    <recommendedName>
        <fullName evidence="7">UDP-N-acetylmuramoyl-L-alanyl-D-glutamate--2,6-diaminopimelate ligase</fullName>
        <ecNumber evidence="7">6.3.2.13</ecNumber>
    </recommendedName>
    <alternativeName>
        <fullName evidence="7">Meso-A2pm-adding enzyme</fullName>
    </alternativeName>
    <alternativeName>
        <fullName evidence="7">Meso-diaminopimelate-adding enzyme</fullName>
    </alternativeName>
    <alternativeName>
        <fullName evidence="7">UDP-MurNAc-L-Ala-D-Glu:meso-diaminopimelate ligase</fullName>
    </alternativeName>
    <alternativeName>
        <fullName evidence="7">UDP-MurNAc-tripeptide synthetase</fullName>
    </alternativeName>
    <alternativeName>
        <fullName evidence="7">UDP-N-acetylmuramyl-tripeptide synthetase</fullName>
    </alternativeName>
</protein>
<dbReference type="HAMAP" id="MF_00208">
    <property type="entry name" value="MurE"/>
    <property type="match status" value="1"/>
</dbReference>
<dbReference type="InterPro" id="IPR013221">
    <property type="entry name" value="Mur_ligase_cen"/>
</dbReference>
<dbReference type="SUPFAM" id="SSF53244">
    <property type="entry name" value="MurD-like peptide ligases, peptide-binding domain"/>
    <property type="match status" value="1"/>
</dbReference>
<keyword evidence="7 8" id="KW-0961">Cell wall biogenesis/degradation</keyword>
<feature type="binding site" evidence="7">
    <location>
        <begin position="410"/>
        <end position="413"/>
    </location>
    <ligand>
        <name>meso-2,6-diaminopimelate</name>
        <dbReference type="ChEBI" id="CHEBI:57791"/>
    </ligand>
</feature>
<evidence type="ECO:0000256" key="2">
    <source>
        <dbReference type="ARBA" id="ARBA00022598"/>
    </source>
</evidence>
<keyword evidence="2 7" id="KW-0436">Ligase</keyword>
<organism evidence="11 12">
    <name type="scientific">Leptonema illini</name>
    <dbReference type="NCBI Taxonomy" id="183"/>
    <lineage>
        <taxon>Bacteria</taxon>
        <taxon>Pseudomonadati</taxon>
        <taxon>Spirochaetota</taxon>
        <taxon>Spirochaetia</taxon>
        <taxon>Leptospirales</taxon>
        <taxon>Leptospiraceae</taxon>
        <taxon>Leptonema</taxon>
    </lineage>
</organism>
<keyword evidence="6 7" id="KW-0131">Cell cycle</keyword>
<dbReference type="Pfam" id="PF02875">
    <property type="entry name" value="Mur_ligase_C"/>
    <property type="match status" value="1"/>
</dbReference>
<evidence type="ECO:0000313" key="11">
    <source>
        <dbReference type="EMBL" id="KAB2931339.1"/>
    </source>
</evidence>
<feature type="domain" description="Mur ligase C-terminal" evidence="9">
    <location>
        <begin position="337"/>
        <end position="458"/>
    </location>
</feature>
<feature type="binding site" evidence="7">
    <location>
        <position position="184"/>
    </location>
    <ligand>
        <name>UDP-N-acetyl-alpha-D-muramoyl-L-alanyl-D-glutamate</name>
        <dbReference type="ChEBI" id="CHEBI:83900"/>
    </ligand>
</feature>
<evidence type="ECO:0000256" key="6">
    <source>
        <dbReference type="ARBA" id="ARBA00023306"/>
    </source>
</evidence>
<dbReference type="GO" id="GO:0000287">
    <property type="term" value="F:magnesium ion binding"/>
    <property type="evidence" value="ECO:0007669"/>
    <property type="project" value="UniProtKB-UniRule"/>
</dbReference>
<dbReference type="Gene3D" id="3.90.190.20">
    <property type="entry name" value="Mur ligase, C-terminal domain"/>
    <property type="match status" value="1"/>
</dbReference>
<evidence type="ECO:0000259" key="9">
    <source>
        <dbReference type="Pfam" id="PF02875"/>
    </source>
</evidence>
<evidence type="ECO:0000256" key="4">
    <source>
        <dbReference type="ARBA" id="ARBA00022741"/>
    </source>
</evidence>
<dbReference type="NCBIfam" id="TIGR01085">
    <property type="entry name" value="murE"/>
    <property type="match status" value="1"/>
</dbReference>
<evidence type="ECO:0000256" key="3">
    <source>
        <dbReference type="ARBA" id="ARBA00022618"/>
    </source>
</evidence>
<comment type="subcellular location">
    <subcellularLocation>
        <location evidence="7 8">Cytoplasm</location>
    </subcellularLocation>
</comment>
<dbReference type="Gene3D" id="3.40.1190.10">
    <property type="entry name" value="Mur-like, catalytic domain"/>
    <property type="match status" value="1"/>
</dbReference>
<proteinExistence type="inferred from homology"/>
<dbReference type="EMBL" id="WBUI01000014">
    <property type="protein sequence ID" value="KAB2931339.1"/>
    <property type="molecule type" value="Genomic_DNA"/>
</dbReference>
<comment type="PTM">
    <text evidence="7">Carboxylation is probably crucial for Mg(2+) binding and, consequently, for the gamma-phosphate positioning of ATP.</text>
</comment>
<evidence type="ECO:0000256" key="8">
    <source>
        <dbReference type="RuleBase" id="RU004135"/>
    </source>
</evidence>
<dbReference type="GO" id="GO:0009252">
    <property type="term" value="P:peptidoglycan biosynthetic process"/>
    <property type="evidence" value="ECO:0007669"/>
    <property type="project" value="UniProtKB-UniRule"/>
</dbReference>
<dbReference type="SUPFAM" id="SSF63418">
    <property type="entry name" value="MurE/MurF N-terminal domain"/>
    <property type="match status" value="1"/>
</dbReference>
<dbReference type="GO" id="GO:0051301">
    <property type="term" value="P:cell division"/>
    <property type="evidence" value="ECO:0007669"/>
    <property type="project" value="UniProtKB-KW"/>
</dbReference>
<dbReference type="PANTHER" id="PTHR23135:SF4">
    <property type="entry name" value="UDP-N-ACETYLMURAMOYL-L-ALANYL-D-GLUTAMATE--2,6-DIAMINOPIMELATE LIGASE MURE HOMOLOG, CHLOROPLASTIC"/>
    <property type="match status" value="1"/>
</dbReference>
<dbReference type="Gene3D" id="3.40.1390.10">
    <property type="entry name" value="MurE/MurF, N-terminal domain"/>
    <property type="match status" value="1"/>
</dbReference>
<gene>
    <name evidence="7" type="primary">murE</name>
    <name evidence="11" type="ORF">F9K24_13950</name>
</gene>